<dbReference type="InterPro" id="IPR014729">
    <property type="entry name" value="Rossmann-like_a/b/a_fold"/>
</dbReference>
<comment type="subcellular location">
    <subcellularLocation>
        <location evidence="8">Cytoplasm</location>
    </subcellularLocation>
</comment>
<dbReference type="EMBL" id="JBBLZC010000004">
    <property type="protein sequence ID" value="MEK0082631.1"/>
    <property type="molecule type" value="Genomic_DNA"/>
</dbReference>
<comment type="caution">
    <text evidence="9">The sequence shown here is derived from an EMBL/GenBank/DDBJ whole genome shotgun (WGS) entry which is preliminary data.</text>
</comment>
<feature type="binding site" evidence="8">
    <location>
        <begin position="34"/>
        <end position="41"/>
    </location>
    <ligand>
        <name>ATP</name>
        <dbReference type="ChEBI" id="CHEBI:30616"/>
    </ligand>
</feature>
<dbReference type="CDD" id="cd00560">
    <property type="entry name" value="PanC"/>
    <property type="match status" value="1"/>
</dbReference>
<keyword evidence="4 8" id="KW-0566">Pantothenate biosynthesis</keyword>
<evidence type="ECO:0000256" key="7">
    <source>
        <dbReference type="ARBA" id="ARBA00048258"/>
    </source>
</evidence>
<feature type="active site" description="Proton donor" evidence="8">
    <location>
        <position position="41"/>
    </location>
</feature>
<dbReference type="Pfam" id="PF02569">
    <property type="entry name" value="Pantoate_ligase"/>
    <property type="match status" value="1"/>
</dbReference>
<protein>
    <recommendedName>
        <fullName evidence="8">Pantothenate synthetase</fullName>
        <shortName evidence="8">PS</shortName>
        <ecNumber evidence="8">6.3.2.1</ecNumber>
    </recommendedName>
    <alternativeName>
        <fullName evidence="8">Pantoate--beta-alanine ligase</fullName>
    </alternativeName>
    <alternativeName>
        <fullName evidence="8">Pantoate-activating enzyme</fullName>
    </alternativeName>
</protein>
<evidence type="ECO:0000256" key="6">
    <source>
        <dbReference type="ARBA" id="ARBA00022840"/>
    </source>
</evidence>
<comment type="subunit">
    <text evidence="8">Homodimer.</text>
</comment>
<comment type="pathway">
    <text evidence="1 8">Cofactor biosynthesis; (R)-pantothenate biosynthesis; (R)-pantothenate from (R)-pantoate and beta-alanine: step 1/1.</text>
</comment>
<feature type="binding site" evidence="8">
    <location>
        <begin position="188"/>
        <end position="191"/>
    </location>
    <ligand>
        <name>ATP</name>
        <dbReference type="ChEBI" id="CHEBI:30616"/>
    </ligand>
</feature>
<feature type="binding site" evidence="8">
    <location>
        <position position="180"/>
    </location>
    <ligand>
        <name>ATP</name>
        <dbReference type="ChEBI" id="CHEBI:30616"/>
    </ligand>
</feature>
<feature type="binding site" evidence="8">
    <location>
        <begin position="151"/>
        <end position="154"/>
    </location>
    <ligand>
        <name>ATP</name>
        <dbReference type="ChEBI" id="CHEBI:30616"/>
    </ligand>
</feature>
<evidence type="ECO:0000256" key="5">
    <source>
        <dbReference type="ARBA" id="ARBA00022741"/>
    </source>
</evidence>
<keyword evidence="5 8" id="KW-0547">Nucleotide-binding</keyword>
<evidence type="ECO:0000313" key="10">
    <source>
        <dbReference type="Proteomes" id="UP001375743"/>
    </source>
</evidence>
<name>A0ABU8XNL3_9PROT</name>
<evidence type="ECO:0000256" key="4">
    <source>
        <dbReference type="ARBA" id="ARBA00022655"/>
    </source>
</evidence>
<dbReference type="Gene3D" id="3.40.50.620">
    <property type="entry name" value="HUPs"/>
    <property type="match status" value="1"/>
</dbReference>
<dbReference type="Proteomes" id="UP001375743">
    <property type="component" value="Unassembled WGS sequence"/>
</dbReference>
<dbReference type="PANTHER" id="PTHR21299:SF1">
    <property type="entry name" value="PANTOATE--BETA-ALANINE LIGASE"/>
    <property type="match status" value="1"/>
</dbReference>
<sequence>MSAPIEVVRSIAALRVQTRTWRRQGLTIGLVPTMGALHEGHLSLVRLALDRTDRVVVSIFVNPTQFGPAEDLSRYPRDEAGDLAKLARIGAHLVFMPDVAEMYPAGFSTWVEVQGVSEGLCAVTRPHHFRGVATVVTKLLNQVQADLAVFGEKDYQQLQVIKRLARDLDIPTAIGSGPTVREPDGLAMSSRNLYLGPEERRTAAGLYRVLSDLADALADGSPAGPRLEAARQRLLVEGFTEVDYLELRDAETLAPLDHVADRPARLLAAVFLGKVRLIDNVPVGPAAR</sequence>
<dbReference type="EC" id="6.3.2.1" evidence="8"/>
<comment type="function">
    <text evidence="8">Catalyzes the condensation of pantoate with beta-alanine in an ATP-dependent reaction via a pantoyl-adenylate intermediate.</text>
</comment>
<evidence type="ECO:0000256" key="3">
    <source>
        <dbReference type="ARBA" id="ARBA00022598"/>
    </source>
</evidence>
<keyword evidence="6 8" id="KW-0067">ATP-binding</keyword>
<feature type="binding site" evidence="8">
    <location>
        <position position="157"/>
    </location>
    <ligand>
        <name>(R)-pantoate</name>
        <dbReference type="ChEBI" id="CHEBI:15980"/>
    </ligand>
</feature>
<dbReference type="NCBIfam" id="TIGR00018">
    <property type="entry name" value="panC"/>
    <property type="match status" value="1"/>
</dbReference>
<dbReference type="GO" id="GO:0004592">
    <property type="term" value="F:pantoate-beta-alanine ligase activity"/>
    <property type="evidence" value="ECO:0007669"/>
    <property type="project" value="UniProtKB-EC"/>
</dbReference>
<accession>A0ABU8XNL3</accession>
<dbReference type="InterPro" id="IPR042176">
    <property type="entry name" value="Pantoate_ligase_C"/>
</dbReference>
<dbReference type="Gene3D" id="3.30.1300.10">
    <property type="entry name" value="Pantoate-beta-alanine ligase, C-terminal domain"/>
    <property type="match status" value="1"/>
</dbReference>
<keyword evidence="10" id="KW-1185">Reference proteome</keyword>
<gene>
    <name evidence="8 9" type="primary">panC</name>
    <name evidence="9" type="ORF">U1T56_05680</name>
</gene>
<reference evidence="9 10" key="1">
    <citation type="submission" date="2024-01" db="EMBL/GenBank/DDBJ databases">
        <title>Multi-omics insights into the function and evolution of sodium benzoate biodegradation pathways in Benzoatithermus flavus gen. nov., sp. nov. from hot spring.</title>
        <authorList>
            <person name="Hu C.-J."/>
            <person name="Li W.-J."/>
        </authorList>
    </citation>
    <scope>NUCLEOTIDE SEQUENCE [LARGE SCALE GENOMIC DNA]</scope>
    <source>
        <strain evidence="9 10">SYSU G07066</strain>
    </source>
</reference>
<evidence type="ECO:0000256" key="8">
    <source>
        <dbReference type="HAMAP-Rule" id="MF_00158"/>
    </source>
</evidence>
<dbReference type="PANTHER" id="PTHR21299">
    <property type="entry name" value="CYTIDYLATE KINASE/PANTOATE-BETA-ALANINE LIGASE"/>
    <property type="match status" value="1"/>
</dbReference>
<comment type="miscellaneous">
    <text evidence="8">The reaction proceeds by a bi uni uni bi ping pong mechanism.</text>
</comment>
<feature type="binding site" evidence="8">
    <location>
        <position position="65"/>
    </location>
    <ligand>
        <name>beta-alanine</name>
        <dbReference type="ChEBI" id="CHEBI:57966"/>
    </ligand>
</feature>
<evidence type="ECO:0000256" key="1">
    <source>
        <dbReference type="ARBA" id="ARBA00004990"/>
    </source>
</evidence>
<keyword evidence="8" id="KW-0963">Cytoplasm</keyword>
<evidence type="ECO:0000256" key="2">
    <source>
        <dbReference type="ARBA" id="ARBA00009256"/>
    </source>
</evidence>
<feature type="binding site" evidence="8">
    <location>
        <position position="65"/>
    </location>
    <ligand>
        <name>(R)-pantoate</name>
        <dbReference type="ChEBI" id="CHEBI:15980"/>
    </ligand>
</feature>
<proteinExistence type="inferred from homology"/>
<comment type="similarity">
    <text evidence="2 8">Belongs to the pantothenate synthetase family.</text>
</comment>
<dbReference type="HAMAP" id="MF_00158">
    <property type="entry name" value="PanC"/>
    <property type="match status" value="1"/>
</dbReference>
<organism evidence="9 10">
    <name type="scientific">Benzoatithermus flavus</name>
    <dbReference type="NCBI Taxonomy" id="3108223"/>
    <lineage>
        <taxon>Bacteria</taxon>
        <taxon>Pseudomonadati</taxon>
        <taxon>Pseudomonadota</taxon>
        <taxon>Alphaproteobacteria</taxon>
        <taxon>Geminicoccales</taxon>
        <taxon>Geminicoccaceae</taxon>
        <taxon>Benzoatithermus</taxon>
    </lineage>
</organism>
<keyword evidence="3 8" id="KW-0436">Ligase</keyword>
<evidence type="ECO:0000313" key="9">
    <source>
        <dbReference type="EMBL" id="MEK0082631.1"/>
    </source>
</evidence>
<dbReference type="InterPro" id="IPR003721">
    <property type="entry name" value="Pantoate_ligase"/>
</dbReference>
<dbReference type="SUPFAM" id="SSF52374">
    <property type="entry name" value="Nucleotidylyl transferase"/>
    <property type="match status" value="1"/>
</dbReference>
<dbReference type="RefSeq" id="WP_418158480.1">
    <property type="nucleotide sequence ID" value="NZ_JBBLZC010000004.1"/>
</dbReference>
<comment type="catalytic activity">
    <reaction evidence="7 8">
        <text>(R)-pantoate + beta-alanine + ATP = (R)-pantothenate + AMP + diphosphate + H(+)</text>
        <dbReference type="Rhea" id="RHEA:10912"/>
        <dbReference type="ChEBI" id="CHEBI:15378"/>
        <dbReference type="ChEBI" id="CHEBI:15980"/>
        <dbReference type="ChEBI" id="CHEBI:29032"/>
        <dbReference type="ChEBI" id="CHEBI:30616"/>
        <dbReference type="ChEBI" id="CHEBI:33019"/>
        <dbReference type="ChEBI" id="CHEBI:57966"/>
        <dbReference type="ChEBI" id="CHEBI:456215"/>
        <dbReference type="EC" id="6.3.2.1"/>
    </reaction>
</comment>